<organism evidence="1 2">
    <name type="scientific">Handroanthus impetiginosus</name>
    <dbReference type="NCBI Taxonomy" id="429701"/>
    <lineage>
        <taxon>Eukaryota</taxon>
        <taxon>Viridiplantae</taxon>
        <taxon>Streptophyta</taxon>
        <taxon>Embryophyta</taxon>
        <taxon>Tracheophyta</taxon>
        <taxon>Spermatophyta</taxon>
        <taxon>Magnoliopsida</taxon>
        <taxon>eudicotyledons</taxon>
        <taxon>Gunneridae</taxon>
        <taxon>Pentapetalae</taxon>
        <taxon>asterids</taxon>
        <taxon>lamiids</taxon>
        <taxon>Lamiales</taxon>
        <taxon>Bignoniaceae</taxon>
        <taxon>Crescentiina</taxon>
        <taxon>Tabebuia alliance</taxon>
        <taxon>Handroanthus</taxon>
    </lineage>
</organism>
<keyword evidence="2" id="KW-1185">Reference proteome</keyword>
<dbReference type="PANTHER" id="PTHR31050:SF3">
    <property type="entry name" value="OS08G0412800 PROTEIN"/>
    <property type="match status" value="1"/>
</dbReference>
<dbReference type="EMBL" id="NKXS01003077">
    <property type="protein sequence ID" value="PIN10928.1"/>
    <property type="molecule type" value="Genomic_DNA"/>
</dbReference>
<comment type="caution">
    <text evidence="1">The sequence shown here is derived from an EMBL/GenBank/DDBJ whole genome shotgun (WGS) entry which is preliminary data.</text>
</comment>
<dbReference type="OrthoDB" id="647907at2759"/>
<dbReference type="PANTHER" id="PTHR31050">
    <property type="entry name" value="OS08G0413200 PROTEIN"/>
    <property type="match status" value="1"/>
</dbReference>
<dbReference type="Pfam" id="PF06880">
    <property type="entry name" value="DUF1262"/>
    <property type="match status" value="1"/>
</dbReference>
<dbReference type="Proteomes" id="UP000231279">
    <property type="component" value="Unassembled WGS sequence"/>
</dbReference>
<dbReference type="AlphaFoldDB" id="A0A2G9H073"/>
<dbReference type="InterPro" id="IPR010683">
    <property type="entry name" value="DUF1262"/>
</dbReference>
<gene>
    <name evidence="1" type="ORF">CDL12_16473</name>
</gene>
<proteinExistence type="predicted"/>
<evidence type="ECO:0000313" key="1">
    <source>
        <dbReference type="EMBL" id="PIN10928.1"/>
    </source>
</evidence>
<sequence>MYVTRPLSQLLKSPESLTAQPDGPNSGYLVIQDEESETYSCFGLCKNRTLKELPFPQNKELTIRYRRGSGKRSSVSLDAVFLIPVLDQPLSSNRYYAIVPHGKRQGEAFTCSREEDKITCCFCRCIKDIKPKPLDPNNIYQQFHIIPCEGLCSTYGTFFATSITSDGFPPYFLRQNGWTIRTKTPHNFNLGTAQGLDSNLRARFPHSDLSHSCVVGKWYCPFIFVKEGTLKDQMTISMYYEVTLEQRWEQIYTCEKKNNQDHNSVVIDTLVEKEEVFVGGTKALWTKENGVVWFKRYGGGGEQMSVGLRAEIVERMKWEQERGGWVGGEEREVKISKEFKGSGDWGVFRCYVLVERFNLRRMDESLVLSYDFKHLDVMKSKWE</sequence>
<accession>A0A2G9H073</accession>
<protein>
    <submittedName>
        <fullName evidence="1">Uncharacterized protein</fullName>
    </submittedName>
</protein>
<reference evidence="2" key="1">
    <citation type="journal article" date="2018" name="Gigascience">
        <title>Genome assembly of the Pink Ipe (Handroanthus impetiginosus, Bignoniaceae), a highly valued, ecologically keystone Neotropical timber forest tree.</title>
        <authorList>
            <person name="Silva-Junior O.B."/>
            <person name="Grattapaglia D."/>
            <person name="Novaes E."/>
            <person name="Collevatti R.G."/>
        </authorList>
    </citation>
    <scope>NUCLEOTIDE SEQUENCE [LARGE SCALE GENOMIC DNA]</scope>
    <source>
        <strain evidence="2">cv. UFG-1</strain>
    </source>
</reference>
<evidence type="ECO:0000313" key="2">
    <source>
        <dbReference type="Proteomes" id="UP000231279"/>
    </source>
</evidence>
<dbReference type="STRING" id="429701.A0A2G9H073"/>
<name>A0A2G9H073_9LAMI</name>